<dbReference type="RefSeq" id="WP_211464801.1">
    <property type="nucleotide sequence ID" value="NZ_JAGSXH010000009.1"/>
</dbReference>
<reference evidence="2" key="1">
    <citation type="submission" date="2021-04" db="EMBL/GenBank/DDBJ databases">
        <title>Genome based classification of Actinospica acidithermotolerans sp. nov., an actinobacterium isolated from an Indonesian hot spring.</title>
        <authorList>
            <person name="Kusuma A.B."/>
            <person name="Putra K.E."/>
            <person name="Nafisah S."/>
            <person name="Loh J."/>
            <person name="Nouioui I."/>
            <person name="Goodfellow M."/>
        </authorList>
    </citation>
    <scope>NUCLEOTIDE SEQUENCE</scope>
    <source>
        <strain evidence="2">DSM 45618</strain>
    </source>
</reference>
<proteinExistence type="predicted"/>
<keyword evidence="1" id="KW-1133">Transmembrane helix</keyword>
<gene>
    <name evidence="2" type="ORF">KGA66_04515</name>
</gene>
<dbReference type="AlphaFoldDB" id="A0A8J7WMB1"/>
<keyword evidence="1" id="KW-0812">Transmembrane</keyword>
<keyword evidence="3" id="KW-1185">Reference proteome</keyword>
<dbReference type="Pfam" id="PF11209">
    <property type="entry name" value="LmeA"/>
    <property type="match status" value="1"/>
</dbReference>
<dbReference type="InterPro" id="IPR021373">
    <property type="entry name" value="DUF2993"/>
</dbReference>
<organism evidence="2 3">
    <name type="scientific">Actinocrinis puniceicyclus</name>
    <dbReference type="NCBI Taxonomy" id="977794"/>
    <lineage>
        <taxon>Bacteria</taxon>
        <taxon>Bacillati</taxon>
        <taxon>Actinomycetota</taxon>
        <taxon>Actinomycetes</taxon>
        <taxon>Catenulisporales</taxon>
        <taxon>Actinospicaceae</taxon>
        <taxon>Actinocrinis</taxon>
    </lineage>
</organism>
<comment type="caution">
    <text evidence="2">The sequence shown here is derived from an EMBL/GenBank/DDBJ whole genome shotgun (WGS) entry which is preliminary data.</text>
</comment>
<accession>A0A8J7WMB1</accession>
<name>A0A8J7WMB1_9ACTN</name>
<protein>
    <submittedName>
        <fullName evidence="2">DUF2993 domain-containing protein</fullName>
    </submittedName>
</protein>
<dbReference type="Proteomes" id="UP000677913">
    <property type="component" value="Unassembled WGS sequence"/>
</dbReference>
<evidence type="ECO:0000313" key="3">
    <source>
        <dbReference type="Proteomes" id="UP000677913"/>
    </source>
</evidence>
<feature type="transmembrane region" description="Helical" evidence="1">
    <location>
        <begin position="38"/>
        <end position="58"/>
    </location>
</feature>
<keyword evidence="1" id="KW-0472">Membrane</keyword>
<dbReference type="EMBL" id="JAGSXH010000009">
    <property type="protein sequence ID" value="MBS2962297.1"/>
    <property type="molecule type" value="Genomic_DNA"/>
</dbReference>
<evidence type="ECO:0000313" key="2">
    <source>
        <dbReference type="EMBL" id="MBS2962297.1"/>
    </source>
</evidence>
<sequence>MTVPTPESSDRYYGDYYEDAPPVSALSRPPRRRHRGRGWLIALLVLVALLIGADRIAAAVTESQLAAKIQSSQNLSRKPSVSIDGFPFLTQVISRHFGNATVDIDNLDERGVPIAHIHADLNGVHVSSGYNSATVDTLTGTATLSYAQLSTTLSKDAGIGQITLSQGAGNQVKAAYNLAGIGISADVAVSVLSGNRLEFKTTHVQSPLSGLGLKTPANFDVKVPLGNLPFGMQLQDLRVTPTGVDISATGHNVLLTGSSVGTTG</sequence>
<evidence type="ECO:0000256" key="1">
    <source>
        <dbReference type="SAM" id="Phobius"/>
    </source>
</evidence>